<dbReference type="InterPro" id="IPR000700">
    <property type="entry name" value="PAS-assoc_C"/>
</dbReference>
<dbReference type="PROSITE" id="PS50113">
    <property type="entry name" value="PAC"/>
    <property type="match status" value="3"/>
</dbReference>
<evidence type="ECO:0000259" key="13">
    <source>
        <dbReference type="PROSITE" id="PS50109"/>
    </source>
</evidence>
<dbReference type="KEGG" id="scu:SCE1572_36675"/>
<dbReference type="AlphaFoldDB" id="S4Y5R1"/>
<reference evidence="16 17" key="1">
    <citation type="journal article" date="2013" name="Sci. Rep.">
        <title>Extraordinary expansion of a Sorangium cellulosum genome from an alkaline milieu.</title>
        <authorList>
            <person name="Han K."/>
            <person name="Li Z.F."/>
            <person name="Peng R."/>
            <person name="Zhu L.P."/>
            <person name="Zhou T."/>
            <person name="Wang L.G."/>
            <person name="Li S.G."/>
            <person name="Zhang X.B."/>
            <person name="Hu W."/>
            <person name="Wu Z.H."/>
            <person name="Qin N."/>
            <person name="Li Y.Z."/>
        </authorList>
    </citation>
    <scope>NUCLEOTIDE SEQUENCE [LARGE SCALE GENOMIC DNA]</scope>
    <source>
        <strain evidence="16 17">So0157-2</strain>
    </source>
</reference>
<keyword evidence="6" id="KW-0812">Transmembrane</keyword>
<feature type="domain" description="PAC" evidence="15">
    <location>
        <begin position="737"/>
        <end position="789"/>
    </location>
</feature>
<organism evidence="16 17">
    <name type="scientific">Sorangium cellulosum So0157-2</name>
    <dbReference type="NCBI Taxonomy" id="1254432"/>
    <lineage>
        <taxon>Bacteria</taxon>
        <taxon>Pseudomonadati</taxon>
        <taxon>Myxococcota</taxon>
        <taxon>Polyangia</taxon>
        <taxon>Polyangiales</taxon>
        <taxon>Polyangiaceae</taxon>
        <taxon>Sorangium</taxon>
    </lineage>
</organism>
<dbReference type="InterPro" id="IPR004358">
    <property type="entry name" value="Sig_transdc_His_kin-like_C"/>
</dbReference>
<dbReference type="GO" id="GO:0000155">
    <property type="term" value="F:phosphorelay sensor kinase activity"/>
    <property type="evidence" value="ECO:0007669"/>
    <property type="project" value="InterPro"/>
</dbReference>
<dbReference type="InterPro" id="IPR029016">
    <property type="entry name" value="GAF-like_dom_sf"/>
</dbReference>
<dbReference type="SUPFAM" id="SSF55781">
    <property type="entry name" value="GAF domain-like"/>
    <property type="match status" value="2"/>
</dbReference>
<dbReference type="EMBL" id="CP003969">
    <property type="protein sequence ID" value="AGP39545.1"/>
    <property type="molecule type" value="Genomic_DNA"/>
</dbReference>
<dbReference type="InterPro" id="IPR013656">
    <property type="entry name" value="PAS_4"/>
</dbReference>
<feature type="domain" description="PAS" evidence="14">
    <location>
        <begin position="529"/>
        <end position="599"/>
    </location>
</feature>
<proteinExistence type="predicted"/>
<dbReference type="Pfam" id="PF01590">
    <property type="entry name" value="GAF"/>
    <property type="match status" value="1"/>
</dbReference>
<feature type="domain" description="PAC" evidence="15">
    <location>
        <begin position="477"/>
        <end position="528"/>
    </location>
</feature>
<dbReference type="SUPFAM" id="SSF55785">
    <property type="entry name" value="PYP-like sensor domain (PAS domain)"/>
    <property type="match status" value="3"/>
</dbReference>
<evidence type="ECO:0000256" key="6">
    <source>
        <dbReference type="ARBA" id="ARBA00022692"/>
    </source>
</evidence>
<dbReference type="PRINTS" id="PR00344">
    <property type="entry name" value="BCTRLSENSOR"/>
</dbReference>
<dbReference type="Pfam" id="PF00989">
    <property type="entry name" value="PAS"/>
    <property type="match status" value="1"/>
</dbReference>
<evidence type="ECO:0000256" key="3">
    <source>
        <dbReference type="ARBA" id="ARBA00012438"/>
    </source>
</evidence>
<dbReference type="InterPro" id="IPR003594">
    <property type="entry name" value="HATPase_dom"/>
</dbReference>
<evidence type="ECO:0000259" key="15">
    <source>
        <dbReference type="PROSITE" id="PS50113"/>
    </source>
</evidence>
<evidence type="ECO:0000313" key="16">
    <source>
        <dbReference type="EMBL" id="AGP39545.1"/>
    </source>
</evidence>
<dbReference type="Gene3D" id="3.30.450.20">
    <property type="entry name" value="PAS domain"/>
    <property type="match status" value="3"/>
</dbReference>
<dbReference type="eggNOG" id="COG2203">
    <property type="taxonomic scope" value="Bacteria"/>
</dbReference>
<dbReference type="GO" id="GO:0005524">
    <property type="term" value="F:ATP binding"/>
    <property type="evidence" value="ECO:0007669"/>
    <property type="project" value="UniProtKB-KW"/>
</dbReference>
<dbReference type="CDD" id="cd00075">
    <property type="entry name" value="HATPase"/>
    <property type="match status" value="1"/>
</dbReference>
<keyword evidence="12" id="KW-0472">Membrane</keyword>
<evidence type="ECO:0000313" key="17">
    <source>
        <dbReference type="Proteomes" id="UP000014803"/>
    </source>
</evidence>
<evidence type="ECO:0000256" key="5">
    <source>
        <dbReference type="ARBA" id="ARBA00022679"/>
    </source>
</evidence>
<keyword evidence="5" id="KW-0808">Transferase</keyword>
<keyword evidence="9" id="KW-0067">ATP-binding</keyword>
<evidence type="ECO:0000256" key="9">
    <source>
        <dbReference type="ARBA" id="ARBA00022840"/>
    </source>
</evidence>
<gene>
    <name evidence="16" type="ORF">SCE1572_36675</name>
</gene>
<dbReference type="STRING" id="1254432.SCE1572_36675"/>
<dbReference type="InterPro" id="IPR036097">
    <property type="entry name" value="HisK_dim/P_sf"/>
</dbReference>
<dbReference type="SUPFAM" id="SSF47384">
    <property type="entry name" value="Homodimeric domain of signal transducing histidine kinase"/>
    <property type="match status" value="1"/>
</dbReference>
<evidence type="ECO:0000256" key="12">
    <source>
        <dbReference type="ARBA" id="ARBA00023136"/>
    </source>
</evidence>
<dbReference type="NCBIfam" id="TIGR00229">
    <property type="entry name" value="sensory_box"/>
    <property type="match status" value="3"/>
</dbReference>
<dbReference type="CDD" id="cd00082">
    <property type="entry name" value="HisKA"/>
    <property type="match status" value="1"/>
</dbReference>
<sequence length="1002" mass="109425">MSALQAASLSCHNRPIEAGLMMRTAETEACSSREDEVARMDSPCRCGHGEARATSRELLARAALGVARAADLDELAGLLLDQVMGLGARAAYLLLTSEDTGELGLHSHRHLPADIRLGLARVARGAPLLDAWAASTGRIQVMSDARSIDQGQSLTRELCARTDARSAVSMPLCVRDRCLGVLSWYLPYPDPQAGLDLGALAALFAIGLDSALARRGKARVEAQLEAVRRSITAMGDSFDLPAALQRMVDRTRAVAGAEYAALGVYAGDDAPFDLWICSSATPGWSRSSAQSPRPRGRLQAVHRDRTPLRLAELSDDDRFDGFSPEHPRLKSFLGIPLLQEQQLVGLLYLANKIGGAAFTEEDEGAAALLGQHAALALSRARAYDRMAQELRRTRHLERALRESEQRFRAIFDEAFQFIGLLSPEGVVLENNRAVLEFCGTTGADTIGRPFWELPGWSLEHKARVRAAVAEAAAGRLVRDELDVIGPSGRCSIDFSLKPITDERGRVVMLIPEGRDITQRKQTEQALRESEERFRLTFENAPIGKAIVGLDGRFTRVNRAYCEILGYLAEELSKLRFQDITHPDDVDTDVGLAEQLRRGEIPRYQLAKRYLHKDGRVIPVILHGSVVRGEDGEPIHYIAQVEDVTARKQAEEERERLLAQLDAERRTLQTIFDSAPVPLLLIDRSGAERVIANPHALELTGGATARGEYVGRLRRADGAPVPLDELPSSRAMRGETIPGEELVVARADGSCRTFLVAAAPLRDGAGNVTGAVIAGEDISPLKELARMREEWTSIIAHDLRQPITTIVLKASLLAKQPQSSDKAQHILASAMQLSRMISDLLDVSRLESRRLDLRPVEVDLPALIRATVERTADATRGHRVDVEVLNEVPPLLADPGRMEQVLTNLLSNAAKYGAPETPIRIAVERQGGEVLVAVGNEGKGIAPEDLPRLFDRYYRAREAKARGAAGLGLGLYIVRGLIDAHGGRVWAESEPGKTSFQFTLPVP</sequence>
<dbReference type="CDD" id="cd00130">
    <property type="entry name" value="PAS"/>
    <property type="match status" value="2"/>
</dbReference>
<evidence type="ECO:0000256" key="1">
    <source>
        <dbReference type="ARBA" id="ARBA00000085"/>
    </source>
</evidence>
<dbReference type="GO" id="GO:0016020">
    <property type="term" value="C:membrane"/>
    <property type="evidence" value="ECO:0007669"/>
    <property type="project" value="UniProtKB-SubCell"/>
</dbReference>
<dbReference type="InterPro" id="IPR013767">
    <property type="entry name" value="PAS_fold"/>
</dbReference>
<dbReference type="eggNOG" id="COG2205">
    <property type="taxonomic scope" value="Bacteria"/>
</dbReference>
<dbReference type="InterPro" id="IPR050351">
    <property type="entry name" value="BphY/WalK/GraS-like"/>
</dbReference>
<dbReference type="Gene3D" id="3.30.450.40">
    <property type="match status" value="2"/>
</dbReference>
<keyword evidence="8" id="KW-0418">Kinase</keyword>
<dbReference type="Gene3D" id="3.30.565.10">
    <property type="entry name" value="Histidine kinase-like ATPase, C-terminal domain"/>
    <property type="match status" value="1"/>
</dbReference>
<dbReference type="SMART" id="SM00086">
    <property type="entry name" value="PAC"/>
    <property type="match status" value="3"/>
</dbReference>
<keyword evidence="11" id="KW-0902">Two-component regulatory system</keyword>
<dbReference type="Pfam" id="PF08448">
    <property type="entry name" value="PAS_4"/>
    <property type="match status" value="1"/>
</dbReference>
<dbReference type="EC" id="2.7.13.3" evidence="3"/>
<dbReference type="HOGENOM" id="CLU_299331_0_0_7"/>
<dbReference type="Proteomes" id="UP000014803">
    <property type="component" value="Chromosome"/>
</dbReference>
<dbReference type="SUPFAM" id="SSF55874">
    <property type="entry name" value="ATPase domain of HSP90 chaperone/DNA topoisomerase II/histidine kinase"/>
    <property type="match status" value="1"/>
</dbReference>
<protein>
    <recommendedName>
        <fullName evidence="3">histidine kinase</fullName>
        <ecNumber evidence="3">2.7.13.3</ecNumber>
    </recommendedName>
</protein>
<feature type="domain" description="PAS" evidence="14">
    <location>
        <begin position="403"/>
        <end position="448"/>
    </location>
</feature>
<dbReference type="InterPro" id="IPR005467">
    <property type="entry name" value="His_kinase_dom"/>
</dbReference>
<dbReference type="Pfam" id="PF02518">
    <property type="entry name" value="HATPase_c"/>
    <property type="match status" value="1"/>
</dbReference>
<dbReference type="GO" id="GO:0007234">
    <property type="term" value="P:osmosensory signaling via phosphorelay pathway"/>
    <property type="evidence" value="ECO:0007669"/>
    <property type="project" value="TreeGrafter"/>
</dbReference>
<evidence type="ECO:0000256" key="7">
    <source>
        <dbReference type="ARBA" id="ARBA00022741"/>
    </source>
</evidence>
<dbReference type="GO" id="GO:0030295">
    <property type="term" value="F:protein kinase activator activity"/>
    <property type="evidence" value="ECO:0007669"/>
    <property type="project" value="TreeGrafter"/>
</dbReference>
<dbReference type="SMART" id="SM00388">
    <property type="entry name" value="HisKA"/>
    <property type="match status" value="1"/>
</dbReference>
<feature type="domain" description="Histidine kinase" evidence="13">
    <location>
        <begin position="793"/>
        <end position="1002"/>
    </location>
</feature>
<evidence type="ECO:0000259" key="14">
    <source>
        <dbReference type="PROSITE" id="PS50112"/>
    </source>
</evidence>
<feature type="domain" description="PAC" evidence="15">
    <location>
        <begin position="603"/>
        <end position="655"/>
    </location>
</feature>
<keyword evidence="10" id="KW-1133">Transmembrane helix</keyword>
<keyword evidence="7" id="KW-0547">Nucleotide-binding</keyword>
<accession>S4Y5R1</accession>
<dbReference type="InterPro" id="IPR036890">
    <property type="entry name" value="HATPase_C_sf"/>
</dbReference>
<dbReference type="InterPro" id="IPR003018">
    <property type="entry name" value="GAF"/>
</dbReference>
<dbReference type="InterPro" id="IPR000014">
    <property type="entry name" value="PAS"/>
</dbReference>
<dbReference type="GO" id="GO:0006355">
    <property type="term" value="P:regulation of DNA-templated transcription"/>
    <property type="evidence" value="ECO:0007669"/>
    <property type="project" value="InterPro"/>
</dbReference>
<name>S4Y5R1_SORCE</name>
<dbReference type="PROSITE" id="PS50112">
    <property type="entry name" value="PAS"/>
    <property type="match status" value="2"/>
</dbReference>
<comment type="subcellular location">
    <subcellularLocation>
        <location evidence="2">Membrane</location>
        <topology evidence="2">Multi-pass membrane protein</topology>
    </subcellularLocation>
</comment>
<dbReference type="Gene3D" id="1.10.287.130">
    <property type="match status" value="1"/>
</dbReference>
<evidence type="ECO:0000256" key="10">
    <source>
        <dbReference type="ARBA" id="ARBA00022989"/>
    </source>
</evidence>
<dbReference type="SMART" id="SM00065">
    <property type="entry name" value="GAF"/>
    <property type="match status" value="2"/>
</dbReference>
<dbReference type="InterPro" id="IPR035965">
    <property type="entry name" value="PAS-like_dom_sf"/>
</dbReference>
<dbReference type="InterPro" id="IPR003661">
    <property type="entry name" value="HisK_dim/P_dom"/>
</dbReference>
<comment type="catalytic activity">
    <reaction evidence="1">
        <text>ATP + protein L-histidine = ADP + protein N-phospho-L-histidine.</text>
        <dbReference type="EC" id="2.7.13.3"/>
    </reaction>
</comment>
<dbReference type="SMART" id="SM00387">
    <property type="entry name" value="HATPase_c"/>
    <property type="match status" value="1"/>
</dbReference>
<dbReference type="Pfam" id="PF00512">
    <property type="entry name" value="HisKA"/>
    <property type="match status" value="1"/>
</dbReference>
<evidence type="ECO:0000256" key="4">
    <source>
        <dbReference type="ARBA" id="ARBA00022553"/>
    </source>
</evidence>
<dbReference type="FunFam" id="3.30.565.10:FF:000006">
    <property type="entry name" value="Sensor histidine kinase WalK"/>
    <property type="match status" value="1"/>
</dbReference>
<dbReference type="PANTHER" id="PTHR42878">
    <property type="entry name" value="TWO-COMPONENT HISTIDINE KINASE"/>
    <property type="match status" value="1"/>
</dbReference>
<evidence type="ECO:0000256" key="2">
    <source>
        <dbReference type="ARBA" id="ARBA00004141"/>
    </source>
</evidence>
<dbReference type="eggNOG" id="COG3829">
    <property type="taxonomic scope" value="Bacteria"/>
</dbReference>
<dbReference type="Pfam" id="PF13426">
    <property type="entry name" value="PAS_9"/>
    <property type="match status" value="1"/>
</dbReference>
<dbReference type="InterPro" id="IPR001610">
    <property type="entry name" value="PAC"/>
</dbReference>
<keyword evidence="4" id="KW-0597">Phosphoprotein</keyword>
<evidence type="ECO:0000256" key="8">
    <source>
        <dbReference type="ARBA" id="ARBA00022777"/>
    </source>
</evidence>
<dbReference type="SMART" id="SM00091">
    <property type="entry name" value="PAS"/>
    <property type="match status" value="3"/>
</dbReference>
<evidence type="ECO:0000256" key="11">
    <source>
        <dbReference type="ARBA" id="ARBA00023012"/>
    </source>
</evidence>
<dbReference type="PATRIC" id="fig|1254432.3.peg.8311"/>
<dbReference type="PANTHER" id="PTHR42878:SF7">
    <property type="entry name" value="SENSOR HISTIDINE KINASE GLRK"/>
    <property type="match status" value="1"/>
</dbReference>
<dbReference type="PROSITE" id="PS50109">
    <property type="entry name" value="HIS_KIN"/>
    <property type="match status" value="1"/>
</dbReference>
<dbReference type="GO" id="GO:0000156">
    <property type="term" value="F:phosphorelay response regulator activity"/>
    <property type="evidence" value="ECO:0007669"/>
    <property type="project" value="TreeGrafter"/>
</dbReference>